<comment type="caution">
    <text evidence="2">The sequence shown here is derived from an EMBL/GenBank/DDBJ whole genome shotgun (WGS) entry which is preliminary data.</text>
</comment>
<evidence type="ECO:0008006" key="4">
    <source>
        <dbReference type="Google" id="ProtNLM"/>
    </source>
</evidence>
<organism evidence="2 3">
    <name type="scientific">Cherax quadricarinatus</name>
    <name type="common">Australian red claw crayfish</name>
    <dbReference type="NCBI Taxonomy" id="27406"/>
    <lineage>
        <taxon>Eukaryota</taxon>
        <taxon>Metazoa</taxon>
        <taxon>Ecdysozoa</taxon>
        <taxon>Arthropoda</taxon>
        <taxon>Crustacea</taxon>
        <taxon>Multicrustacea</taxon>
        <taxon>Malacostraca</taxon>
        <taxon>Eumalacostraca</taxon>
        <taxon>Eucarida</taxon>
        <taxon>Decapoda</taxon>
        <taxon>Pleocyemata</taxon>
        <taxon>Astacidea</taxon>
        <taxon>Parastacoidea</taxon>
        <taxon>Parastacidae</taxon>
        <taxon>Cherax</taxon>
    </lineage>
</organism>
<feature type="region of interest" description="Disordered" evidence="1">
    <location>
        <begin position="23"/>
        <end position="51"/>
    </location>
</feature>
<dbReference type="EMBL" id="JARKIK010000043">
    <property type="protein sequence ID" value="KAK8737054.1"/>
    <property type="molecule type" value="Genomic_DNA"/>
</dbReference>
<dbReference type="GO" id="GO:0000245">
    <property type="term" value="P:spliceosomal complex assembly"/>
    <property type="evidence" value="ECO:0007669"/>
    <property type="project" value="InterPro"/>
</dbReference>
<dbReference type="Proteomes" id="UP001445076">
    <property type="component" value="Unassembled WGS sequence"/>
</dbReference>
<sequence length="158" mass="17612">KMAAVRKFTTEDVEAQIQDIQNRKASLAKGGPPPPPPPAQDGLGKDEERVRLDGGGYFDSDIYDISNGNKYANYVQSIGVDDLDEEDDDGGTTLGKKGTNTYTAPQLFLNEMVDKDHDPMAQYKRPTIADREDEYRARRIMQVISPERMDPFADEAGR</sequence>
<evidence type="ECO:0000313" key="3">
    <source>
        <dbReference type="Proteomes" id="UP001445076"/>
    </source>
</evidence>
<dbReference type="InterPro" id="IPR038737">
    <property type="entry name" value="SF3b_su1-like"/>
</dbReference>
<proteinExistence type="predicted"/>
<gene>
    <name evidence="2" type="ORF">OTU49_004777</name>
</gene>
<dbReference type="GO" id="GO:0003729">
    <property type="term" value="F:mRNA binding"/>
    <property type="evidence" value="ECO:0007669"/>
    <property type="project" value="InterPro"/>
</dbReference>
<keyword evidence="3" id="KW-1185">Reference proteome</keyword>
<protein>
    <recommendedName>
        <fullName evidence="4">Splicing factor 3B subunit 1</fullName>
    </recommendedName>
</protein>
<evidence type="ECO:0000256" key="1">
    <source>
        <dbReference type="SAM" id="MobiDB-lite"/>
    </source>
</evidence>
<reference evidence="2 3" key="1">
    <citation type="journal article" date="2024" name="BMC Genomics">
        <title>Genome assembly of redclaw crayfish (Cherax quadricarinatus) provides insights into its immune adaptation and hypoxia tolerance.</title>
        <authorList>
            <person name="Liu Z."/>
            <person name="Zheng J."/>
            <person name="Li H."/>
            <person name="Fang K."/>
            <person name="Wang S."/>
            <person name="He J."/>
            <person name="Zhou D."/>
            <person name="Weng S."/>
            <person name="Chi M."/>
            <person name="Gu Z."/>
            <person name="He J."/>
            <person name="Li F."/>
            <person name="Wang M."/>
        </authorList>
    </citation>
    <scope>NUCLEOTIDE SEQUENCE [LARGE SCALE GENOMIC DNA]</scope>
    <source>
        <strain evidence="2">ZL_2023a</strain>
    </source>
</reference>
<dbReference type="PANTHER" id="PTHR12097">
    <property type="entry name" value="SPLICING FACTOR 3B, SUBUNIT 1-RELATED"/>
    <property type="match status" value="1"/>
</dbReference>
<accession>A0AAW0XG88</accession>
<evidence type="ECO:0000313" key="2">
    <source>
        <dbReference type="EMBL" id="KAK8737054.1"/>
    </source>
</evidence>
<dbReference type="AlphaFoldDB" id="A0AAW0XG88"/>
<name>A0AAW0XG88_CHEQU</name>
<feature type="non-terminal residue" evidence="2">
    <location>
        <position position="1"/>
    </location>
</feature>